<evidence type="ECO:0000256" key="1">
    <source>
        <dbReference type="SAM" id="MobiDB-lite"/>
    </source>
</evidence>
<dbReference type="RefSeq" id="WP_052201187.1">
    <property type="nucleotide sequence ID" value="NZ_JASGWX010000001.1"/>
</dbReference>
<gene>
    <name evidence="2" type="ORF">QDH73_00115</name>
</gene>
<dbReference type="Proteomes" id="UP001242314">
    <property type="component" value="Unassembled WGS sequence"/>
</dbReference>
<feature type="compositionally biased region" description="Polar residues" evidence="1">
    <location>
        <begin position="1"/>
        <end position="10"/>
    </location>
</feature>
<reference evidence="2 3" key="1">
    <citation type="submission" date="2023-04" db="EMBL/GenBank/DDBJ databases">
        <title>Novel Pseudoalteromonas species isolated from Pacific coral.</title>
        <authorList>
            <person name="Videau P."/>
            <person name="Shlafstein M.D."/>
            <person name="Oline D.K."/>
            <person name="Strangman W.K."/>
            <person name="Hahnke R.L."/>
            <person name="Saw J.H."/>
            <person name="Ushijima B."/>
        </authorList>
    </citation>
    <scope>NUCLEOTIDE SEQUENCE [LARGE SCALE GENOMIC DNA]</scope>
    <source>
        <strain evidence="2 3">LMG 14908</strain>
    </source>
</reference>
<dbReference type="EMBL" id="JASGWX010000001">
    <property type="protein sequence ID" value="MDP4482448.1"/>
    <property type="molecule type" value="Genomic_DNA"/>
</dbReference>
<proteinExistence type="predicted"/>
<evidence type="ECO:0000313" key="2">
    <source>
        <dbReference type="EMBL" id="MDP4482448.1"/>
    </source>
</evidence>
<organism evidence="2 3">
    <name type="scientific">Pseudoalteromonas distincta</name>
    <dbReference type="NCBI Taxonomy" id="77608"/>
    <lineage>
        <taxon>Bacteria</taxon>
        <taxon>Pseudomonadati</taxon>
        <taxon>Pseudomonadota</taxon>
        <taxon>Gammaproteobacteria</taxon>
        <taxon>Alteromonadales</taxon>
        <taxon>Pseudoalteromonadaceae</taxon>
        <taxon>Pseudoalteromonas</taxon>
    </lineage>
</organism>
<evidence type="ECO:0000313" key="3">
    <source>
        <dbReference type="Proteomes" id="UP001242314"/>
    </source>
</evidence>
<accession>A0ABT9G996</accession>
<sequence>MCAVSGSNAASPAPKKPQSKTERANLYILVHPEGATELDILRNAGLSSGRNYFTDLEREFGFKFIREKIPNSDGIGGHLKYSFSSLDIAETIIKAINKSRIKRKLAEFTPEQTTELLKPIKHLLGS</sequence>
<protein>
    <submittedName>
        <fullName evidence="2">Uncharacterized protein</fullName>
    </submittedName>
</protein>
<keyword evidence="3" id="KW-1185">Reference proteome</keyword>
<feature type="region of interest" description="Disordered" evidence="1">
    <location>
        <begin position="1"/>
        <end position="23"/>
    </location>
</feature>
<comment type="caution">
    <text evidence="2">The sequence shown here is derived from an EMBL/GenBank/DDBJ whole genome shotgun (WGS) entry which is preliminary data.</text>
</comment>
<name>A0ABT9G996_9GAMM</name>